<sequence length="566" mass="64159">MAEVVLAQILKITVQCFLDKVKDEAANSLRDGDITELRFREMIIRELHDIKSMLRGLVRQDLIASITYFNDGIELLYYHINHSKEEREKRERRREKENECKQAMESLKRAHFMTRNGEQLMKVVEQHVQHTYGENVKSSKTIDKAKENFKQASLSATRAVSNQGMGDEDRILAYKVKIAAILLENFEDPEISIPLCKKALTELNSMTLVTNSCRVHFGKSFSSNIMKRFHFEGREGILRSVASVHRTAWHYIHACAVNKRLPSKTDILQWPLVRTEDRWLHPIHNQEFASFNYWNFGRCASRKAGLNQPTDIAINSLGQFIVSDTNNSRIVLWSCNGTFIEALELTTYDDDEDDLPIRPRGVAVDSQDTIYVCDSVSNRIHVLEKGSKTKSRVIAKPGRYQDRMSNFSGIHVDSDGRILVSDIGMKCVHVFSKAGEYVCNFGREELGFPTDVSEIYSSHIASTDEGNVLVTDARHGCIRVYNQSGLHENISVDGMTFRPVGIAYDSCTGEILVSDHHSKHIFVFSESGEYVRDVGHDVVSGVAGLEATREGHVVLVDDKKSTVHVF</sequence>
<evidence type="ECO:0000256" key="2">
    <source>
        <dbReference type="PROSITE-ProRule" id="PRU00504"/>
    </source>
</evidence>
<reference evidence="4" key="1">
    <citation type="submission" date="2025-08" db="UniProtKB">
        <authorList>
            <consortium name="RefSeq"/>
        </authorList>
    </citation>
    <scope>IDENTIFICATION</scope>
    <source>
        <tissue evidence="4">Tentacle</tissue>
    </source>
</reference>
<dbReference type="InParanoid" id="A0A6P8GX51"/>
<organism evidence="3 4">
    <name type="scientific">Actinia tenebrosa</name>
    <name type="common">Australian red waratah sea anemone</name>
    <dbReference type="NCBI Taxonomy" id="6105"/>
    <lineage>
        <taxon>Eukaryota</taxon>
        <taxon>Metazoa</taxon>
        <taxon>Cnidaria</taxon>
        <taxon>Anthozoa</taxon>
        <taxon>Hexacorallia</taxon>
        <taxon>Actiniaria</taxon>
        <taxon>Actiniidae</taxon>
        <taxon>Actinia</taxon>
    </lineage>
</organism>
<evidence type="ECO:0000313" key="4">
    <source>
        <dbReference type="RefSeq" id="XP_031548839.1"/>
    </source>
</evidence>
<dbReference type="GO" id="GO:0061630">
    <property type="term" value="F:ubiquitin protein ligase activity"/>
    <property type="evidence" value="ECO:0007669"/>
    <property type="project" value="TreeGrafter"/>
</dbReference>
<dbReference type="PANTHER" id="PTHR24104:SF50">
    <property type="entry name" value="SMP-30_GLUCONOLACTONASE_LRE-LIKE REGION DOMAIN-CONTAINING PROTEIN"/>
    <property type="match status" value="1"/>
</dbReference>
<evidence type="ECO:0000256" key="1">
    <source>
        <dbReference type="ARBA" id="ARBA00022737"/>
    </source>
</evidence>
<dbReference type="KEGG" id="aten:116286461"/>
<dbReference type="InterPro" id="IPR001258">
    <property type="entry name" value="NHL_repeat"/>
</dbReference>
<feature type="unsure residue" description="I or L" evidence="4">
    <location>
        <position position="469"/>
    </location>
</feature>
<dbReference type="GO" id="GO:0000209">
    <property type="term" value="P:protein polyubiquitination"/>
    <property type="evidence" value="ECO:0007669"/>
    <property type="project" value="TreeGrafter"/>
</dbReference>
<feature type="repeat" description="NHL" evidence="2">
    <location>
        <begin position="483"/>
        <end position="527"/>
    </location>
</feature>
<dbReference type="SUPFAM" id="SSF101898">
    <property type="entry name" value="NHL repeat"/>
    <property type="match status" value="1"/>
</dbReference>
<dbReference type="PANTHER" id="PTHR24104">
    <property type="entry name" value="E3 UBIQUITIN-PROTEIN LIGASE NHLRC1-RELATED"/>
    <property type="match status" value="1"/>
</dbReference>
<keyword evidence="1" id="KW-0677">Repeat</keyword>
<dbReference type="GO" id="GO:0043161">
    <property type="term" value="P:proteasome-mediated ubiquitin-dependent protein catabolic process"/>
    <property type="evidence" value="ECO:0007669"/>
    <property type="project" value="TreeGrafter"/>
</dbReference>
<proteinExistence type="predicted"/>
<dbReference type="RefSeq" id="XP_031548839.1">
    <property type="nucleotide sequence ID" value="XM_031692979.1"/>
</dbReference>
<feature type="repeat" description="NHL" evidence="2">
    <location>
        <begin position="296"/>
        <end position="336"/>
    </location>
</feature>
<protein>
    <submittedName>
        <fullName evidence="4">Uncharacterized protein LOC116286461</fullName>
    </submittedName>
</protein>
<name>A0A6P8GX51_ACTTE</name>
<dbReference type="OrthoDB" id="5951506at2759"/>
<dbReference type="Proteomes" id="UP000515163">
    <property type="component" value="Unplaced"/>
</dbReference>
<dbReference type="GO" id="GO:0008270">
    <property type="term" value="F:zinc ion binding"/>
    <property type="evidence" value="ECO:0007669"/>
    <property type="project" value="UniProtKB-KW"/>
</dbReference>
<dbReference type="PROSITE" id="PS51125">
    <property type="entry name" value="NHL"/>
    <property type="match status" value="3"/>
</dbReference>
<accession>A0A6P8GX51</accession>
<dbReference type="InterPro" id="IPR050952">
    <property type="entry name" value="TRIM-NHL_E3_ligases"/>
</dbReference>
<evidence type="ECO:0000313" key="3">
    <source>
        <dbReference type="Proteomes" id="UP000515163"/>
    </source>
</evidence>
<keyword evidence="3" id="KW-1185">Reference proteome</keyword>
<dbReference type="AlphaFoldDB" id="A0A6P8GX51"/>
<gene>
    <name evidence="4" type="primary">LOC116286461</name>
</gene>
<feature type="repeat" description="NHL" evidence="2">
    <location>
        <begin position="358"/>
        <end position="386"/>
    </location>
</feature>
<dbReference type="Gene3D" id="2.120.10.30">
    <property type="entry name" value="TolB, C-terminal domain"/>
    <property type="match status" value="2"/>
</dbReference>
<dbReference type="InterPro" id="IPR011042">
    <property type="entry name" value="6-blade_b-propeller_TolB-like"/>
</dbReference>
<dbReference type="Pfam" id="PF01436">
    <property type="entry name" value="NHL"/>
    <property type="match status" value="3"/>
</dbReference>
<dbReference type="CDD" id="cd05819">
    <property type="entry name" value="NHL"/>
    <property type="match status" value="1"/>
</dbReference>